<dbReference type="EMBL" id="PISD01000013">
    <property type="protein sequence ID" value="PKG29590.1"/>
    <property type="molecule type" value="Genomic_DNA"/>
</dbReference>
<dbReference type="Proteomes" id="UP000233343">
    <property type="component" value="Unassembled WGS sequence"/>
</dbReference>
<keyword evidence="2" id="KW-1185">Reference proteome</keyword>
<organism evidence="1 2">
    <name type="scientific">Cytobacillus horneckiae</name>
    <dbReference type="NCBI Taxonomy" id="549687"/>
    <lineage>
        <taxon>Bacteria</taxon>
        <taxon>Bacillati</taxon>
        <taxon>Bacillota</taxon>
        <taxon>Bacilli</taxon>
        <taxon>Bacillales</taxon>
        <taxon>Bacillaceae</taxon>
        <taxon>Cytobacillus</taxon>
    </lineage>
</organism>
<accession>A0A2N0ZJ76</accession>
<gene>
    <name evidence="1" type="ORF">CWS20_06885</name>
</gene>
<dbReference type="InterPro" id="IPR036271">
    <property type="entry name" value="Tet_transcr_reg_TetR-rel_C_sf"/>
</dbReference>
<evidence type="ECO:0000313" key="2">
    <source>
        <dbReference type="Proteomes" id="UP000233343"/>
    </source>
</evidence>
<dbReference type="Gene3D" id="1.10.357.10">
    <property type="entry name" value="Tetracycline Repressor, domain 2"/>
    <property type="match status" value="1"/>
</dbReference>
<comment type="caution">
    <text evidence="1">The sequence shown here is derived from an EMBL/GenBank/DDBJ whole genome shotgun (WGS) entry which is preliminary data.</text>
</comment>
<dbReference type="AlphaFoldDB" id="A0A2N0ZJ76"/>
<evidence type="ECO:0000313" key="1">
    <source>
        <dbReference type="EMBL" id="PKG29590.1"/>
    </source>
</evidence>
<sequence length="91" mass="10635">MLMNQSSTMKDPSPQIQYLNEQSEAMFNQTIRLIEKGQNLGQFKQENASEMAFYYFASLQGSAMIKLTMRKRYITPSLKIVTEFLIKDYHV</sequence>
<proteinExistence type="predicted"/>
<dbReference type="SUPFAM" id="SSF48498">
    <property type="entry name" value="Tetracyclin repressor-like, C-terminal domain"/>
    <property type="match status" value="1"/>
</dbReference>
<dbReference type="RefSeq" id="WP_066192610.1">
    <property type="nucleotide sequence ID" value="NZ_JAMAUX010000007.1"/>
</dbReference>
<protein>
    <submittedName>
        <fullName evidence="1">Uncharacterized protein</fullName>
    </submittedName>
</protein>
<reference evidence="1 2" key="1">
    <citation type="journal article" date="2010" name="Int. J. Syst. Evol. Microbiol.">
        <title>Bacillus horneckiae sp. nov., isolated from a spacecraft-assembly clean room.</title>
        <authorList>
            <person name="Vaishampayan P."/>
            <person name="Probst A."/>
            <person name="Krishnamurthi S."/>
            <person name="Ghosh S."/>
            <person name="Osman S."/>
            <person name="McDowall A."/>
            <person name="Ruckmani A."/>
            <person name="Mayilraj S."/>
            <person name="Venkateswaran K."/>
        </authorList>
    </citation>
    <scope>NUCLEOTIDE SEQUENCE [LARGE SCALE GENOMIC DNA]</scope>
    <source>
        <strain evidence="2">1PO1SC</strain>
    </source>
</reference>
<name>A0A2N0ZJ76_9BACI</name>